<reference evidence="3" key="1">
    <citation type="submission" date="2022-10" db="EMBL/GenBank/DDBJ databases">
        <authorList>
            <person name="Chen Y."/>
            <person name="Dougan E. K."/>
            <person name="Chan C."/>
            <person name="Rhodes N."/>
            <person name="Thang M."/>
        </authorList>
    </citation>
    <scope>NUCLEOTIDE SEQUENCE</scope>
</reference>
<dbReference type="PANTHER" id="PTHR11439:SF507">
    <property type="entry name" value="REVERSE TRANSCRIPTASE TY1_COPIA-TYPE DOMAIN-CONTAINING PROTEIN"/>
    <property type="match status" value="1"/>
</dbReference>
<evidence type="ECO:0000256" key="1">
    <source>
        <dbReference type="SAM" id="MobiDB-lite"/>
    </source>
</evidence>
<feature type="region of interest" description="Disordered" evidence="1">
    <location>
        <begin position="557"/>
        <end position="604"/>
    </location>
</feature>
<protein>
    <submittedName>
        <fullName evidence="5">Retrovirus-related Pol polyprotein from transposon TNT 1-94</fullName>
    </submittedName>
</protein>
<dbReference type="OrthoDB" id="423491at2759"/>
<comment type="caution">
    <text evidence="3">The sequence shown here is derived from an EMBL/GenBank/DDBJ whole genome shotgun (WGS) entry which is preliminary data.</text>
</comment>
<dbReference type="EMBL" id="CAMXCT030003546">
    <property type="protein sequence ID" value="CAL4792311.1"/>
    <property type="molecule type" value="Genomic_DNA"/>
</dbReference>
<keyword evidence="6" id="KW-1185">Reference proteome</keyword>
<dbReference type="CDD" id="cd09272">
    <property type="entry name" value="RNase_HI_RT_Ty1"/>
    <property type="match status" value="1"/>
</dbReference>
<evidence type="ECO:0000313" key="5">
    <source>
        <dbReference type="EMBL" id="CAL4792311.1"/>
    </source>
</evidence>
<keyword evidence="2" id="KW-0472">Membrane</keyword>
<dbReference type="EMBL" id="CAMXCT020003546">
    <property type="protein sequence ID" value="CAL1158374.1"/>
    <property type="molecule type" value="Genomic_DNA"/>
</dbReference>
<dbReference type="Proteomes" id="UP001152797">
    <property type="component" value="Unassembled WGS sequence"/>
</dbReference>
<evidence type="ECO:0000256" key="2">
    <source>
        <dbReference type="SAM" id="Phobius"/>
    </source>
</evidence>
<keyword evidence="2" id="KW-1133">Transmembrane helix</keyword>
<dbReference type="EMBL" id="CAMXCT010003546">
    <property type="protein sequence ID" value="CAI4004999.1"/>
    <property type="molecule type" value="Genomic_DNA"/>
</dbReference>
<feature type="compositionally biased region" description="Basic and acidic residues" evidence="1">
    <location>
        <begin position="584"/>
        <end position="595"/>
    </location>
</feature>
<sequence>METTPLLPSLFRHKEKPLVLCSHVDDLILGGEREAVEWLVSGLKGKFTLQGGEIVPSKDQGPGEPIRFLKKRHLFTEAGVIVSPHERYTEELVTLYGWQHRKPRGTPDVSSEDFASKELDEKNKHRFRSAMGTLLYLSQDRVDIQHSVRHLSQYMSRPTLAAEVGVRHVILYLKGTPDLGMLLSYNMSNKSKLSEIHGRADPDDLNTDLVEVFTDADWAGDKSAGEKRRHSVSSVMLYVTCKLVLAWSRTQRSIALSSCESEYLASVGGGAEALFIAALWEFLVRKPTQARIACDSSPCRTFSQRQGVGRLKHVNVKHLWLQQKVKEGSLELDAIPTVLNSADLGTKRLAKARRAFLMFLIGLVQYDSNTKSYAAVGEDEFNTYLQKKAIGKTMKSVRQMMLASLSSGMDELPIQLSKPMVKAVTIMALQPLVGASRADGIDCTVMVQHFELVEIFMEFPWFMLFYGLIFLVIGIFMGYYLKKATHVFELNTSLKWATEVIGQKQEMRYVDDWGPERHELRQYRILRSVDEAESGEEYFRECPPNAFDLTLGEGGEEEDMEVDELIPPTSALQPADLHGPGGDGAHHPGEVHGADAQKAIPENT</sequence>
<evidence type="ECO:0000313" key="6">
    <source>
        <dbReference type="Proteomes" id="UP001152797"/>
    </source>
</evidence>
<name>A0A9P1D6X3_9DINO</name>
<organism evidence="3">
    <name type="scientific">Cladocopium goreaui</name>
    <dbReference type="NCBI Taxonomy" id="2562237"/>
    <lineage>
        <taxon>Eukaryota</taxon>
        <taxon>Sar</taxon>
        <taxon>Alveolata</taxon>
        <taxon>Dinophyceae</taxon>
        <taxon>Suessiales</taxon>
        <taxon>Symbiodiniaceae</taxon>
        <taxon>Cladocopium</taxon>
    </lineage>
</organism>
<evidence type="ECO:0000313" key="3">
    <source>
        <dbReference type="EMBL" id="CAI4004999.1"/>
    </source>
</evidence>
<proteinExistence type="predicted"/>
<keyword evidence="2" id="KW-0812">Transmembrane</keyword>
<reference evidence="4" key="2">
    <citation type="submission" date="2024-04" db="EMBL/GenBank/DDBJ databases">
        <authorList>
            <person name="Chen Y."/>
            <person name="Shah S."/>
            <person name="Dougan E. K."/>
            <person name="Thang M."/>
            <person name="Chan C."/>
        </authorList>
    </citation>
    <scope>NUCLEOTIDE SEQUENCE [LARGE SCALE GENOMIC DNA]</scope>
</reference>
<evidence type="ECO:0000313" key="4">
    <source>
        <dbReference type="EMBL" id="CAL1158374.1"/>
    </source>
</evidence>
<feature type="transmembrane region" description="Helical" evidence="2">
    <location>
        <begin position="459"/>
        <end position="481"/>
    </location>
</feature>
<dbReference type="PANTHER" id="PTHR11439">
    <property type="entry name" value="GAG-POL-RELATED RETROTRANSPOSON"/>
    <property type="match status" value="1"/>
</dbReference>
<accession>A0A9P1D6X3</accession>
<dbReference type="AlphaFoldDB" id="A0A9P1D6X3"/>
<gene>
    <name evidence="3" type="ORF">C1SCF055_LOCUS30756</name>
</gene>